<keyword evidence="2" id="KW-0342">GTP-binding</keyword>
<dbReference type="SMART" id="SM00176">
    <property type="entry name" value="RAN"/>
    <property type="match status" value="1"/>
</dbReference>
<dbReference type="SMART" id="SM00173">
    <property type="entry name" value="RAS"/>
    <property type="match status" value="2"/>
</dbReference>
<feature type="region of interest" description="Disordered" evidence="3">
    <location>
        <begin position="161"/>
        <end position="427"/>
    </location>
</feature>
<evidence type="ECO:0000256" key="3">
    <source>
        <dbReference type="SAM" id="MobiDB-lite"/>
    </source>
</evidence>
<evidence type="ECO:0000256" key="1">
    <source>
        <dbReference type="ARBA" id="ARBA00022741"/>
    </source>
</evidence>
<feature type="compositionally biased region" description="Basic and acidic residues" evidence="3">
    <location>
        <begin position="388"/>
        <end position="397"/>
    </location>
</feature>
<gene>
    <name evidence="4" type="ORF">BaRGS_00014602</name>
</gene>
<dbReference type="SUPFAM" id="SSF52540">
    <property type="entry name" value="P-loop containing nucleoside triphosphate hydrolases"/>
    <property type="match status" value="2"/>
</dbReference>
<dbReference type="NCBIfam" id="TIGR00231">
    <property type="entry name" value="small_GTP"/>
    <property type="match status" value="2"/>
</dbReference>
<sequence length="895" mass="95210">MDSIKCVVVGDGAVGKTCLLISYSCNKFPKDYVPTIFDTYAVTVVVGGEPYTLGLFDTAGQEDYDRLRPLTYPQTDVFLVCFSVVSPNTLQNVVEKWIPELRHHCPHTPYLLVGTQTDLRDDSKTTLALAKQKQKAVTFEEGEKIARRMKAVKYVECSALTQPSEDSGSGKGSLCSTVGSSVRPSAQRKDPDGEAPVPGFGSDEQTEEQKSQSPDPNLSREGDGTETSTGDAAPEEAQQALDQTPNDSEDPQQSDSNPAQEEENGTPVLTSQEQEDTQEPIIADPAPQDEAPTSDPNPPEGSDEIPASSPRPASQEDPVQETQETTLMTEEQEEVRSTAVGDTADSQQPEPVPNTEDEVEAAATAHQEELVQQETTAELTPAMVLQEETPRQEEQRAPEVGPASGEPDNNQPTSSEGVSAGASEAPNSVQAVAMQDQEHHTAQGTAMQGAVQISGTAMAMQGNTTSSGTAMAMAQAPYSAPGMAMQGQAPNSGPHMAMQGQAPNSGQMMATQGLAPSSGQAMATQGQAQNSGQMMAMQGPTPNYGQAMAMRGQAQNSGQMMAMQGPTPNSGQAMAMQSQAQNSGQMAMQGPTPNSGQAMAMQSQAQNSGQMMAMQGPTPNSGHAMAMQGRAPAHGQAMAMQGHAPHPGQDMAMQNQVPGPGPDTQREDGRINGHMATEIKTAANVQKPLAKEKGAMDAASGEKKKFKFVLVGDAGVGKTSMLRSYITDVFPEEYTPSEEFGDYKMQIDVDGEPASLELWDTAGSEMYDAVRPLAYADADIVLICFSVVSPKSFDNVKKRWLPEAKEHCENAPILLVGNKTDLRDDPQTVAKLAQHQLKPFTDFQGEKLAKEIKAVAYVECSARSQDGLETVFDDATTTALDPPKPAKQSKSCVIV</sequence>
<dbReference type="PROSITE" id="PS51420">
    <property type="entry name" value="RHO"/>
    <property type="match status" value="2"/>
</dbReference>
<keyword evidence="1" id="KW-0547">Nucleotide-binding</keyword>
<evidence type="ECO:0000256" key="2">
    <source>
        <dbReference type="ARBA" id="ARBA00023134"/>
    </source>
</evidence>
<evidence type="ECO:0000313" key="4">
    <source>
        <dbReference type="EMBL" id="KAK7494129.1"/>
    </source>
</evidence>
<dbReference type="SMART" id="SM00174">
    <property type="entry name" value="RHO"/>
    <property type="match status" value="2"/>
</dbReference>
<dbReference type="PRINTS" id="PR00449">
    <property type="entry name" value="RASTRNSFRMNG"/>
</dbReference>
<feature type="compositionally biased region" description="Polar residues" evidence="3">
    <location>
        <begin position="501"/>
        <end position="512"/>
    </location>
</feature>
<dbReference type="SMART" id="SM00175">
    <property type="entry name" value="RAB"/>
    <property type="match status" value="2"/>
</dbReference>
<keyword evidence="5" id="KW-1185">Reference proteome</keyword>
<name>A0ABD0L3J8_9CAEN</name>
<feature type="region of interest" description="Disordered" evidence="3">
    <location>
        <begin position="486"/>
        <end position="512"/>
    </location>
</feature>
<proteinExistence type="predicted"/>
<reference evidence="4 5" key="1">
    <citation type="journal article" date="2023" name="Sci. Data">
        <title>Genome assembly of the Korean intertidal mud-creeper Batillaria attramentaria.</title>
        <authorList>
            <person name="Patra A.K."/>
            <person name="Ho P.T."/>
            <person name="Jun S."/>
            <person name="Lee S.J."/>
            <person name="Kim Y."/>
            <person name="Won Y.J."/>
        </authorList>
    </citation>
    <scope>NUCLEOTIDE SEQUENCE [LARGE SCALE GENOMIC DNA]</scope>
    <source>
        <strain evidence="4">Wonlab-2016</strain>
    </source>
</reference>
<feature type="compositionally biased region" description="Low complexity" evidence="3">
    <location>
        <begin position="414"/>
        <end position="425"/>
    </location>
</feature>
<organism evidence="4 5">
    <name type="scientific">Batillaria attramentaria</name>
    <dbReference type="NCBI Taxonomy" id="370345"/>
    <lineage>
        <taxon>Eukaryota</taxon>
        <taxon>Metazoa</taxon>
        <taxon>Spiralia</taxon>
        <taxon>Lophotrochozoa</taxon>
        <taxon>Mollusca</taxon>
        <taxon>Gastropoda</taxon>
        <taxon>Caenogastropoda</taxon>
        <taxon>Sorbeoconcha</taxon>
        <taxon>Cerithioidea</taxon>
        <taxon>Batillariidae</taxon>
        <taxon>Batillaria</taxon>
    </lineage>
</organism>
<dbReference type="Proteomes" id="UP001519460">
    <property type="component" value="Unassembled WGS sequence"/>
</dbReference>
<dbReference type="InterPro" id="IPR003578">
    <property type="entry name" value="Small_GTPase_Rho"/>
</dbReference>
<comment type="caution">
    <text evidence="4">The sequence shown here is derived from an EMBL/GenBank/DDBJ whole genome shotgun (WGS) entry which is preliminary data.</text>
</comment>
<evidence type="ECO:0000313" key="5">
    <source>
        <dbReference type="Proteomes" id="UP001519460"/>
    </source>
</evidence>
<dbReference type="GO" id="GO:0005525">
    <property type="term" value="F:GTP binding"/>
    <property type="evidence" value="ECO:0007669"/>
    <property type="project" value="UniProtKB-KW"/>
</dbReference>
<dbReference type="Pfam" id="PF00071">
    <property type="entry name" value="Ras"/>
    <property type="match status" value="2"/>
</dbReference>
<feature type="compositionally biased region" description="Polar residues" evidence="3">
    <location>
        <begin position="174"/>
        <end position="184"/>
    </location>
</feature>
<dbReference type="AlphaFoldDB" id="A0ABD0L3J8"/>
<feature type="compositionally biased region" description="Low complexity" evidence="3">
    <location>
        <begin position="320"/>
        <end position="329"/>
    </location>
</feature>
<dbReference type="CDD" id="cd00157">
    <property type="entry name" value="Rho"/>
    <property type="match status" value="1"/>
</dbReference>
<dbReference type="PROSITE" id="PS51421">
    <property type="entry name" value="RAS"/>
    <property type="match status" value="2"/>
</dbReference>
<feature type="compositionally biased region" description="Low complexity" evidence="3">
    <location>
        <begin position="584"/>
        <end position="616"/>
    </location>
</feature>
<feature type="region of interest" description="Disordered" evidence="3">
    <location>
        <begin position="584"/>
        <end position="669"/>
    </location>
</feature>
<protein>
    <recommendedName>
        <fullName evidence="6">Cell division control protein 42 homolog</fullName>
    </recommendedName>
</protein>
<dbReference type="EMBL" id="JACVVK020000086">
    <property type="protein sequence ID" value="KAK7494129.1"/>
    <property type="molecule type" value="Genomic_DNA"/>
</dbReference>
<dbReference type="PANTHER" id="PTHR24072">
    <property type="entry name" value="RHO FAMILY GTPASE"/>
    <property type="match status" value="1"/>
</dbReference>
<dbReference type="InterPro" id="IPR027417">
    <property type="entry name" value="P-loop_NTPase"/>
</dbReference>
<dbReference type="InterPro" id="IPR005225">
    <property type="entry name" value="Small_GTP-bd"/>
</dbReference>
<dbReference type="Gene3D" id="3.40.50.300">
    <property type="entry name" value="P-loop containing nucleotide triphosphate hydrolases"/>
    <property type="match status" value="2"/>
</dbReference>
<dbReference type="FunFam" id="3.40.50.300:FF:000118">
    <property type="entry name" value="Rho-related GTP-binding protein RhoG"/>
    <property type="match status" value="2"/>
</dbReference>
<accession>A0ABD0L3J8</accession>
<dbReference type="InterPro" id="IPR001806">
    <property type="entry name" value="Small_GTPase"/>
</dbReference>
<dbReference type="PROSITE" id="PS51419">
    <property type="entry name" value="RAB"/>
    <property type="match status" value="2"/>
</dbReference>
<evidence type="ECO:0008006" key="6">
    <source>
        <dbReference type="Google" id="ProtNLM"/>
    </source>
</evidence>